<dbReference type="SMART" id="SM00388">
    <property type="entry name" value="HisKA"/>
    <property type="match status" value="1"/>
</dbReference>
<dbReference type="InterPro" id="IPR005330">
    <property type="entry name" value="MHYT_dom"/>
</dbReference>
<dbReference type="PANTHER" id="PTHR45339">
    <property type="entry name" value="HYBRID SIGNAL TRANSDUCTION HISTIDINE KINASE J"/>
    <property type="match status" value="1"/>
</dbReference>
<keyword evidence="5" id="KW-0472">Membrane</keyword>
<evidence type="ECO:0000256" key="5">
    <source>
        <dbReference type="SAM" id="Phobius"/>
    </source>
</evidence>
<evidence type="ECO:0000256" key="4">
    <source>
        <dbReference type="SAM" id="MobiDB-lite"/>
    </source>
</evidence>
<dbReference type="InterPro" id="IPR003594">
    <property type="entry name" value="HATPase_dom"/>
</dbReference>
<dbReference type="Gene3D" id="3.30.565.10">
    <property type="entry name" value="Histidine kinase-like ATPase, C-terminal domain"/>
    <property type="match status" value="1"/>
</dbReference>
<evidence type="ECO:0000313" key="9">
    <source>
        <dbReference type="Proteomes" id="UP001590950"/>
    </source>
</evidence>
<feature type="compositionally biased region" description="Low complexity" evidence="4">
    <location>
        <begin position="226"/>
        <end position="243"/>
    </location>
</feature>
<dbReference type="PANTHER" id="PTHR45339:SF1">
    <property type="entry name" value="HYBRID SIGNAL TRANSDUCTION HISTIDINE KINASE J"/>
    <property type="match status" value="1"/>
</dbReference>
<dbReference type="SUPFAM" id="SSF55874">
    <property type="entry name" value="ATPase domain of HSP90 chaperone/DNA topoisomerase II/histidine kinase"/>
    <property type="match status" value="1"/>
</dbReference>
<keyword evidence="1 3" id="KW-0597">Phosphoprotein</keyword>
<comment type="caution">
    <text evidence="8">The sequence shown here is derived from an EMBL/GenBank/DDBJ whole genome shotgun (WGS) entry which is preliminary data.</text>
</comment>
<accession>A0ABR4AQK1</accession>
<feature type="domain" description="Response regulatory" evidence="7">
    <location>
        <begin position="836"/>
        <end position="958"/>
    </location>
</feature>
<feature type="region of interest" description="Disordered" evidence="4">
    <location>
        <begin position="215"/>
        <end position="243"/>
    </location>
</feature>
<keyword evidence="5" id="KW-0812">Transmembrane</keyword>
<dbReference type="Pfam" id="PF00072">
    <property type="entry name" value="Response_reg"/>
    <property type="match status" value="1"/>
</dbReference>
<dbReference type="PRINTS" id="PR00344">
    <property type="entry name" value="BCTRLSENSOR"/>
</dbReference>
<dbReference type="SUPFAM" id="SSF47384">
    <property type="entry name" value="Homodimeric domain of signal transducing histidine kinase"/>
    <property type="match status" value="1"/>
</dbReference>
<dbReference type="InterPro" id="IPR036890">
    <property type="entry name" value="HATPase_C_sf"/>
</dbReference>
<evidence type="ECO:0000256" key="2">
    <source>
        <dbReference type="ARBA" id="ARBA00023012"/>
    </source>
</evidence>
<dbReference type="InterPro" id="IPR005467">
    <property type="entry name" value="His_kinase_dom"/>
</dbReference>
<feature type="transmembrane region" description="Helical" evidence="5">
    <location>
        <begin position="57"/>
        <end position="76"/>
    </location>
</feature>
<dbReference type="SMART" id="SM00448">
    <property type="entry name" value="REC"/>
    <property type="match status" value="1"/>
</dbReference>
<dbReference type="PROSITE" id="PS50110">
    <property type="entry name" value="RESPONSE_REGULATORY"/>
    <property type="match status" value="1"/>
</dbReference>
<dbReference type="Proteomes" id="UP001590950">
    <property type="component" value="Unassembled WGS sequence"/>
</dbReference>
<name>A0ABR4AQK1_9LECA</name>
<dbReference type="EMBL" id="JBEFKJ010000003">
    <property type="protein sequence ID" value="KAL2047403.1"/>
    <property type="molecule type" value="Genomic_DNA"/>
</dbReference>
<dbReference type="Gene3D" id="1.10.287.130">
    <property type="match status" value="1"/>
</dbReference>
<dbReference type="Gene3D" id="3.40.50.2300">
    <property type="match status" value="1"/>
</dbReference>
<dbReference type="InterPro" id="IPR011006">
    <property type="entry name" value="CheY-like_superfamily"/>
</dbReference>
<dbReference type="InterPro" id="IPR003661">
    <property type="entry name" value="HisK_dim/P_dom"/>
</dbReference>
<evidence type="ECO:0000256" key="1">
    <source>
        <dbReference type="ARBA" id="ARBA00022553"/>
    </source>
</evidence>
<sequence length="961" mass="106379">MNQTLRAAMAEKAMLRQLQPQWNKGMIAASIAISLLGAFTSTQLMCQARMSVKFSSVLIWAVLGSLTFGFCSIWSLHFVAMLACELDLAIGINVLLTILSSVLAVFFTFAALASDLLWRRYRQGRRQKRWSRRRRFSSKSTVYEYDPGTWKNGHEPLSRPVEEDVVYSDYEEDVERVGLLQGQSLERTEDHSLQISAGPDPPSLDAHAAAYSDQAQEFSELSPGASRPSSDYSDSRRSSSFMGSTQSSHALANITNLAHYGTDPAKNAFIAMSEILYTGSTRRNVVKGFLWSLAISGMHYVGIAALRIPEGHATLNPVLVVLSGLISWAVCVIGVILVSQIETHFAQQCLFSVVASTGVAAMHFTGMAAVTFWSRADPSESRGYPPALPAAIATIAIITCIAANLLLAHVATISRNKLAEIVMTRKELWRTIAQKENAEQAARARSDFIASASHEIRTPLHHLQGYSDLLSRTELTEEGRMLLCAIQHATKTLSLITNNVLDWSKLDRHAEAACRPVSLDMRTVCESILLLLPNRDDAEEVDLMVVVSPDVPHSLFLDETYIHRILMNLLSNALKFTRSGYILLLIEMSDDKLIATVKDTGLGIPSSFLPRLFEPFTQAQVRGSQRGTGLGLSIIKQLLEKMQGTIVVESFHSDTEEVCSERTGSTFIVTIPVQRSSNAQDIEDAPEERPRIAIFHGATERIAKGLREAWDVFGCDVVVVEDFSDLSGSEWKYIWADLPFLKKHPTHVQQLLKQDQWPILVPYDAQDSLKQVMSASHFIALPKPLMWHTFEQRIAATREPANSIMTKAVTFAPVVDIVEHDVKQKLQEIESAENSVILLVEDNPINQKLGKRMLTALKYQVMTADDGEHAIQQIAEHDATVDAILMDQSMPRKDGVTATREIRAMEEAGTLSRRRPIIAVTAVVSKEAQALFKNAGADDFLTKPLALDRLGRTLAAHLPAK</sequence>
<evidence type="ECO:0000259" key="7">
    <source>
        <dbReference type="PROSITE" id="PS50110"/>
    </source>
</evidence>
<feature type="modified residue" description="4-aspartylphosphate" evidence="3">
    <location>
        <position position="887"/>
    </location>
</feature>
<dbReference type="InterPro" id="IPR001789">
    <property type="entry name" value="Sig_transdc_resp-reg_receiver"/>
</dbReference>
<evidence type="ECO:0008006" key="10">
    <source>
        <dbReference type="Google" id="ProtNLM"/>
    </source>
</evidence>
<dbReference type="SUPFAM" id="SSF52172">
    <property type="entry name" value="CheY-like"/>
    <property type="match status" value="1"/>
</dbReference>
<evidence type="ECO:0000256" key="3">
    <source>
        <dbReference type="PROSITE-ProRule" id="PRU00169"/>
    </source>
</evidence>
<feature type="transmembrane region" description="Helical" evidence="5">
    <location>
        <begin position="318"/>
        <end position="338"/>
    </location>
</feature>
<dbReference type="Pfam" id="PF00512">
    <property type="entry name" value="HisKA"/>
    <property type="match status" value="1"/>
</dbReference>
<keyword evidence="9" id="KW-1185">Reference proteome</keyword>
<protein>
    <recommendedName>
        <fullName evidence="10">Histidine kinase</fullName>
    </recommendedName>
</protein>
<dbReference type="Pfam" id="PF03707">
    <property type="entry name" value="MHYT"/>
    <property type="match status" value="3"/>
</dbReference>
<dbReference type="InterPro" id="IPR004358">
    <property type="entry name" value="Sig_transdc_His_kin-like_C"/>
</dbReference>
<dbReference type="CDD" id="cd17546">
    <property type="entry name" value="REC_hyHK_CKI1_RcsC-like"/>
    <property type="match status" value="1"/>
</dbReference>
<dbReference type="SMART" id="SM00387">
    <property type="entry name" value="HATPase_c"/>
    <property type="match status" value="1"/>
</dbReference>
<dbReference type="InterPro" id="IPR036097">
    <property type="entry name" value="HisK_dim/P_sf"/>
</dbReference>
<dbReference type="CDD" id="cd00082">
    <property type="entry name" value="HisKA"/>
    <property type="match status" value="1"/>
</dbReference>
<evidence type="ECO:0000259" key="6">
    <source>
        <dbReference type="PROSITE" id="PS50109"/>
    </source>
</evidence>
<dbReference type="PROSITE" id="PS50109">
    <property type="entry name" value="HIS_KIN"/>
    <property type="match status" value="1"/>
</dbReference>
<evidence type="ECO:0000313" key="8">
    <source>
        <dbReference type="EMBL" id="KAL2047403.1"/>
    </source>
</evidence>
<dbReference type="Pfam" id="PF02518">
    <property type="entry name" value="HATPase_c"/>
    <property type="match status" value="1"/>
</dbReference>
<feature type="transmembrane region" description="Helical" evidence="5">
    <location>
        <begin position="386"/>
        <end position="407"/>
    </location>
</feature>
<gene>
    <name evidence="8" type="ORF">N7G274_001424</name>
</gene>
<feature type="transmembrane region" description="Helical" evidence="5">
    <location>
        <begin position="350"/>
        <end position="374"/>
    </location>
</feature>
<feature type="transmembrane region" description="Helical" evidence="5">
    <location>
        <begin position="88"/>
        <end position="118"/>
    </location>
</feature>
<feature type="domain" description="Histidine kinase" evidence="6">
    <location>
        <begin position="451"/>
        <end position="675"/>
    </location>
</feature>
<organism evidence="8 9">
    <name type="scientific">Stereocaulon virgatum</name>
    <dbReference type="NCBI Taxonomy" id="373712"/>
    <lineage>
        <taxon>Eukaryota</taxon>
        <taxon>Fungi</taxon>
        <taxon>Dikarya</taxon>
        <taxon>Ascomycota</taxon>
        <taxon>Pezizomycotina</taxon>
        <taxon>Lecanoromycetes</taxon>
        <taxon>OSLEUM clade</taxon>
        <taxon>Lecanoromycetidae</taxon>
        <taxon>Lecanorales</taxon>
        <taxon>Lecanorineae</taxon>
        <taxon>Stereocaulaceae</taxon>
        <taxon>Stereocaulon</taxon>
    </lineage>
</organism>
<keyword evidence="2" id="KW-0902">Two-component regulatory system</keyword>
<proteinExistence type="predicted"/>
<reference evidence="8 9" key="1">
    <citation type="submission" date="2024-09" db="EMBL/GenBank/DDBJ databases">
        <title>Rethinking Asexuality: The Enigmatic Case of Functional Sexual Genes in Lepraria (Stereocaulaceae).</title>
        <authorList>
            <person name="Doellman M."/>
            <person name="Sun Y."/>
            <person name="Barcenas-Pena A."/>
            <person name="Lumbsch H.T."/>
            <person name="Grewe F."/>
        </authorList>
    </citation>
    <scope>NUCLEOTIDE SEQUENCE [LARGE SCALE GENOMIC DNA]</scope>
    <source>
        <strain evidence="8 9">Mercado 3170</strain>
    </source>
</reference>
<keyword evidence="5" id="KW-1133">Transmembrane helix</keyword>
<feature type="transmembrane region" description="Helical" evidence="5">
    <location>
        <begin position="288"/>
        <end position="306"/>
    </location>
</feature>